<comment type="caution">
    <text evidence="2">The sequence shown here is derived from an EMBL/GenBank/DDBJ whole genome shotgun (WGS) entry which is preliminary data.</text>
</comment>
<evidence type="ECO:0000313" key="3">
    <source>
        <dbReference type="Proteomes" id="UP001321473"/>
    </source>
</evidence>
<feature type="compositionally biased region" description="Polar residues" evidence="1">
    <location>
        <begin position="66"/>
        <end position="78"/>
    </location>
</feature>
<evidence type="ECO:0000256" key="1">
    <source>
        <dbReference type="SAM" id="MobiDB-lite"/>
    </source>
</evidence>
<reference evidence="2 3" key="1">
    <citation type="journal article" date="2023" name="Arcadia Sci">
        <title>De novo assembly of a long-read Amblyomma americanum tick genome.</title>
        <authorList>
            <person name="Chou S."/>
            <person name="Poskanzer K.E."/>
            <person name="Rollins M."/>
            <person name="Thuy-Boun P.S."/>
        </authorList>
    </citation>
    <scope>NUCLEOTIDE SEQUENCE [LARGE SCALE GENOMIC DNA]</scope>
    <source>
        <strain evidence="2">F_SG_1</strain>
        <tissue evidence="2">Salivary glands</tissue>
    </source>
</reference>
<dbReference type="AlphaFoldDB" id="A0AAQ4DNS0"/>
<accession>A0AAQ4DNS0</accession>
<name>A0AAQ4DNS0_AMBAM</name>
<feature type="region of interest" description="Disordered" evidence="1">
    <location>
        <begin position="33"/>
        <end position="122"/>
    </location>
</feature>
<proteinExistence type="predicted"/>
<dbReference type="EMBL" id="JARKHS020028670">
    <property type="protein sequence ID" value="KAK8764110.1"/>
    <property type="molecule type" value="Genomic_DNA"/>
</dbReference>
<sequence>MRAKVVLNDRVAMLSSVELSSPVYWHQLRKTSLPHGASQGRRANGSKTTASTPGLRGATSRRVGTHGSSRNNCESNRANRLGKQLLLPDMLSRASITGTAEHTDDDAEVHAVNSTGMRPGAS</sequence>
<keyword evidence="3" id="KW-1185">Reference proteome</keyword>
<evidence type="ECO:0000313" key="2">
    <source>
        <dbReference type="EMBL" id="KAK8764110.1"/>
    </source>
</evidence>
<gene>
    <name evidence="2" type="ORF">V5799_033280</name>
</gene>
<protein>
    <submittedName>
        <fullName evidence="2">Uncharacterized protein</fullName>
    </submittedName>
</protein>
<organism evidence="2 3">
    <name type="scientific">Amblyomma americanum</name>
    <name type="common">Lone star tick</name>
    <dbReference type="NCBI Taxonomy" id="6943"/>
    <lineage>
        <taxon>Eukaryota</taxon>
        <taxon>Metazoa</taxon>
        <taxon>Ecdysozoa</taxon>
        <taxon>Arthropoda</taxon>
        <taxon>Chelicerata</taxon>
        <taxon>Arachnida</taxon>
        <taxon>Acari</taxon>
        <taxon>Parasitiformes</taxon>
        <taxon>Ixodida</taxon>
        <taxon>Ixodoidea</taxon>
        <taxon>Ixodidae</taxon>
        <taxon>Amblyomminae</taxon>
        <taxon>Amblyomma</taxon>
    </lineage>
</organism>
<dbReference type="Proteomes" id="UP001321473">
    <property type="component" value="Unassembled WGS sequence"/>
</dbReference>